<proteinExistence type="predicted"/>
<name>A0ABN1H9X4_9ACTN</name>
<dbReference type="EMBL" id="BAAAHE010000047">
    <property type="protein sequence ID" value="GAA0634863.1"/>
    <property type="molecule type" value="Genomic_DNA"/>
</dbReference>
<gene>
    <name evidence="2" type="ORF">GCM10009547_43710</name>
</gene>
<feature type="compositionally biased region" description="Low complexity" evidence="1">
    <location>
        <begin position="9"/>
        <end position="20"/>
    </location>
</feature>
<evidence type="ECO:0000313" key="3">
    <source>
        <dbReference type="Proteomes" id="UP001500957"/>
    </source>
</evidence>
<dbReference type="Proteomes" id="UP001500957">
    <property type="component" value="Unassembled WGS sequence"/>
</dbReference>
<organism evidence="2 3">
    <name type="scientific">Sporichthya brevicatena</name>
    <dbReference type="NCBI Taxonomy" id="171442"/>
    <lineage>
        <taxon>Bacteria</taxon>
        <taxon>Bacillati</taxon>
        <taxon>Actinomycetota</taxon>
        <taxon>Actinomycetes</taxon>
        <taxon>Sporichthyales</taxon>
        <taxon>Sporichthyaceae</taxon>
        <taxon>Sporichthya</taxon>
    </lineage>
</organism>
<feature type="region of interest" description="Disordered" evidence="1">
    <location>
        <begin position="1"/>
        <end position="20"/>
    </location>
</feature>
<keyword evidence="3" id="KW-1185">Reference proteome</keyword>
<accession>A0ABN1H9X4</accession>
<evidence type="ECO:0000313" key="2">
    <source>
        <dbReference type="EMBL" id="GAA0634863.1"/>
    </source>
</evidence>
<protein>
    <submittedName>
        <fullName evidence="2">Uncharacterized protein</fullName>
    </submittedName>
</protein>
<evidence type="ECO:0000256" key="1">
    <source>
        <dbReference type="SAM" id="MobiDB-lite"/>
    </source>
</evidence>
<sequence length="108" mass="11180">MSGKQSKTSRASVRAGAGSASGAVSVLGEVKYVIPLNGGKNAYVRNITTGRTPNLRTNSDAFVEEIRSLAAAGHGAKIKAELESLAAEFPDHGWDAALQRLVDAEALG</sequence>
<reference evidence="2 3" key="1">
    <citation type="journal article" date="2019" name="Int. J. Syst. Evol. Microbiol.">
        <title>The Global Catalogue of Microorganisms (GCM) 10K type strain sequencing project: providing services to taxonomists for standard genome sequencing and annotation.</title>
        <authorList>
            <consortium name="The Broad Institute Genomics Platform"/>
            <consortium name="The Broad Institute Genome Sequencing Center for Infectious Disease"/>
            <person name="Wu L."/>
            <person name="Ma J."/>
        </authorList>
    </citation>
    <scope>NUCLEOTIDE SEQUENCE [LARGE SCALE GENOMIC DNA]</scope>
    <source>
        <strain evidence="2 3">JCM 10671</strain>
    </source>
</reference>
<comment type="caution">
    <text evidence="2">The sequence shown here is derived from an EMBL/GenBank/DDBJ whole genome shotgun (WGS) entry which is preliminary data.</text>
</comment>
<dbReference type="RefSeq" id="WP_344608791.1">
    <property type="nucleotide sequence ID" value="NZ_BAAAHE010000047.1"/>
</dbReference>